<feature type="compositionally biased region" description="Polar residues" evidence="7">
    <location>
        <begin position="4315"/>
        <end position="4326"/>
    </location>
</feature>
<dbReference type="GO" id="GO:0005813">
    <property type="term" value="C:centrosome"/>
    <property type="evidence" value="ECO:0007669"/>
    <property type="project" value="UniProtKB-SubCell"/>
</dbReference>
<feature type="compositionally biased region" description="Basic and acidic residues" evidence="7">
    <location>
        <begin position="2946"/>
        <end position="2961"/>
    </location>
</feature>
<feature type="domain" description="ELK" evidence="8">
    <location>
        <begin position="542"/>
        <end position="563"/>
    </location>
</feature>
<keyword evidence="3" id="KW-0597">Phosphoprotein</keyword>
<dbReference type="OMA" id="QHMETAF"/>
<feature type="region of interest" description="Disordered" evidence="7">
    <location>
        <begin position="3757"/>
        <end position="3782"/>
    </location>
</feature>
<feature type="coiled-coil region" evidence="6">
    <location>
        <begin position="3392"/>
        <end position="3448"/>
    </location>
</feature>
<feature type="compositionally biased region" description="Polar residues" evidence="7">
    <location>
        <begin position="1157"/>
        <end position="1168"/>
    </location>
</feature>
<feature type="compositionally biased region" description="Low complexity" evidence="7">
    <location>
        <begin position="80"/>
        <end position="91"/>
    </location>
</feature>
<evidence type="ECO:0000256" key="2">
    <source>
        <dbReference type="ARBA" id="ARBA00022490"/>
    </source>
</evidence>
<feature type="region of interest" description="Disordered" evidence="7">
    <location>
        <begin position="2940"/>
        <end position="2961"/>
    </location>
</feature>
<feature type="compositionally biased region" description="Basic and acidic residues" evidence="7">
    <location>
        <begin position="1784"/>
        <end position="1794"/>
    </location>
</feature>
<dbReference type="SMART" id="SM01188">
    <property type="entry name" value="ELK"/>
    <property type="match status" value="4"/>
</dbReference>
<feature type="compositionally biased region" description="Low complexity" evidence="7">
    <location>
        <begin position="2714"/>
        <end position="2723"/>
    </location>
</feature>
<feature type="coiled-coil region" evidence="6">
    <location>
        <begin position="2304"/>
        <end position="2504"/>
    </location>
</feature>
<evidence type="ECO:0000256" key="4">
    <source>
        <dbReference type="ARBA" id="ARBA00023054"/>
    </source>
</evidence>
<feature type="compositionally biased region" description="Low complexity" evidence="7">
    <location>
        <begin position="3996"/>
        <end position="4007"/>
    </location>
</feature>
<feature type="compositionally biased region" description="Acidic residues" evidence="7">
    <location>
        <begin position="1620"/>
        <end position="1631"/>
    </location>
</feature>
<dbReference type="Gene3D" id="1.10.287.1490">
    <property type="match status" value="1"/>
</dbReference>
<feature type="region of interest" description="Disordered" evidence="7">
    <location>
        <begin position="3105"/>
        <end position="3128"/>
    </location>
</feature>
<keyword evidence="10" id="KW-1185">Reference proteome</keyword>
<dbReference type="eggNOG" id="ENOG502QV16">
    <property type="taxonomic scope" value="Eukaryota"/>
</dbReference>
<feature type="compositionally biased region" description="Polar residues" evidence="7">
    <location>
        <begin position="3372"/>
        <end position="3391"/>
    </location>
</feature>
<feature type="compositionally biased region" description="Basic and acidic residues" evidence="7">
    <location>
        <begin position="2701"/>
        <end position="2713"/>
    </location>
</feature>
<feature type="coiled-coil region" evidence="6">
    <location>
        <begin position="1876"/>
        <end position="1969"/>
    </location>
</feature>
<feature type="region of interest" description="Disordered" evidence="7">
    <location>
        <begin position="3456"/>
        <end position="3511"/>
    </location>
</feature>
<feature type="region of interest" description="Disordered" evidence="7">
    <location>
        <begin position="2616"/>
        <end position="2644"/>
    </location>
</feature>
<dbReference type="Ensembl" id="ENSPFOT00000007014.2">
    <property type="protein sequence ID" value="ENSPFOP00000007002.2"/>
    <property type="gene ID" value="ENSPFOG00000006927.2"/>
</dbReference>
<feature type="compositionally biased region" description="Basic and acidic residues" evidence="7">
    <location>
        <begin position="3502"/>
        <end position="3511"/>
    </location>
</feature>
<dbReference type="EMBL" id="AYCK01010454">
    <property type="status" value="NOT_ANNOTATED_CDS"/>
    <property type="molecule type" value="Genomic_DNA"/>
</dbReference>
<reference evidence="10" key="1">
    <citation type="submission" date="2013-10" db="EMBL/GenBank/DDBJ databases">
        <authorList>
            <person name="Schartl M."/>
            <person name="Warren W."/>
        </authorList>
    </citation>
    <scope>NUCLEOTIDE SEQUENCE [LARGE SCALE GENOMIC DNA]</scope>
    <source>
        <strain evidence="10">female</strain>
    </source>
</reference>
<feature type="coiled-coil region" evidence="6">
    <location>
        <begin position="1401"/>
        <end position="1440"/>
    </location>
</feature>
<feature type="region of interest" description="Disordered" evidence="7">
    <location>
        <begin position="1542"/>
        <end position="1575"/>
    </location>
</feature>
<feature type="compositionally biased region" description="Acidic residues" evidence="7">
    <location>
        <begin position="1686"/>
        <end position="1695"/>
    </location>
</feature>
<feature type="domain" description="ELK" evidence="8">
    <location>
        <begin position="1512"/>
        <end position="1533"/>
    </location>
</feature>
<feature type="region of interest" description="Disordered" evidence="7">
    <location>
        <begin position="3996"/>
        <end position="4024"/>
    </location>
</feature>
<dbReference type="Proteomes" id="UP000028760">
    <property type="component" value="Unassembled WGS sequence"/>
</dbReference>
<dbReference type="Gene3D" id="1.20.5.170">
    <property type="match status" value="1"/>
</dbReference>
<feature type="region of interest" description="Disordered" evidence="7">
    <location>
        <begin position="2861"/>
        <end position="2914"/>
    </location>
</feature>
<dbReference type="GO" id="GO:0007165">
    <property type="term" value="P:signal transduction"/>
    <property type="evidence" value="ECO:0007669"/>
    <property type="project" value="InterPro"/>
</dbReference>
<keyword evidence="4 6" id="KW-0175">Coiled coil</keyword>
<feature type="compositionally biased region" description="Basic and acidic residues" evidence="7">
    <location>
        <begin position="1542"/>
        <end position="1556"/>
    </location>
</feature>
<feature type="compositionally biased region" description="Low complexity" evidence="7">
    <location>
        <begin position="1086"/>
        <end position="1096"/>
    </location>
</feature>
<evidence type="ECO:0000259" key="8">
    <source>
        <dbReference type="SMART" id="SM01188"/>
    </source>
</evidence>
<feature type="region of interest" description="Disordered" evidence="7">
    <location>
        <begin position="1607"/>
        <end position="1644"/>
    </location>
</feature>
<feature type="domain" description="ELK" evidence="8">
    <location>
        <begin position="699"/>
        <end position="720"/>
    </location>
</feature>
<feature type="compositionally biased region" description="Basic and acidic residues" evidence="7">
    <location>
        <begin position="3041"/>
        <end position="3061"/>
    </location>
</feature>
<feature type="region of interest" description="Disordered" evidence="7">
    <location>
        <begin position="3860"/>
        <end position="3880"/>
    </location>
</feature>
<feature type="coiled-coil region" evidence="6">
    <location>
        <begin position="636"/>
        <end position="710"/>
    </location>
</feature>
<name>A0A087XMJ9_POEFO</name>
<keyword evidence="2" id="KW-0963">Cytoplasm</keyword>
<feature type="compositionally biased region" description="Basic and acidic residues" evidence="7">
    <location>
        <begin position="64"/>
        <end position="76"/>
    </location>
</feature>
<dbReference type="InterPro" id="IPR028745">
    <property type="entry name" value="AKAP9/Pericentrin"/>
</dbReference>
<evidence type="ECO:0000256" key="5">
    <source>
        <dbReference type="ARBA" id="ARBA00023212"/>
    </source>
</evidence>
<evidence type="ECO:0000256" key="1">
    <source>
        <dbReference type="ARBA" id="ARBA00004300"/>
    </source>
</evidence>
<dbReference type="InterPro" id="IPR019528">
    <property type="entry name" value="PACT_domain"/>
</dbReference>
<dbReference type="GO" id="GO:0060090">
    <property type="term" value="F:molecular adaptor activity"/>
    <property type="evidence" value="ECO:0007669"/>
    <property type="project" value="InterPro"/>
</dbReference>
<feature type="region of interest" description="Disordered" evidence="7">
    <location>
        <begin position="1678"/>
        <end position="1722"/>
    </location>
</feature>
<dbReference type="GO" id="GO:0003677">
    <property type="term" value="F:DNA binding"/>
    <property type="evidence" value="ECO:0007669"/>
    <property type="project" value="InterPro"/>
</dbReference>
<feature type="compositionally biased region" description="Basic and acidic residues" evidence="7">
    <location>
        <begin position="3222"/>
        <end position="3254"/>
    </location>
</feature>
<feature type="compositionally biased region" description="Polar residues" evidence="7">
    <location>
        <begin position="1610"/>
        <end position="1619"/>
    </location>
</feature>
<feature type="region of interest" description="Disordered" evidence="7">
    <location>
        <begin position="1464"/>
        <end position="1510"/>
    </location>
</feature>
<accession>A0A087XMJ9</accession>
<feature type="region of interest" description="Disordered" evidence="7">
    <location>
        <begin position="1766"/>
        <end position="1794"/>
    </location>
</feature>
<feature type="compositionally biased region" description="Basic and acidic residues" evidence="7">
    <location>
        <begin position="1"/>
        <end position="31"/>
    </location>
</feature>
<feature type="coiled-coil region" evidence="6">
    <location>
        <begin position="753"/>
        <end position="1078"/>
    </location>
</feature>
<sequence>MEDEERQKKLEAGKAKLAEYRQRKAHADSQKKQKKKKKKKPAEDSEAESQGRVEVEPDQFVGGEGEREVKGERRDEGSEETPTTEFTFTKTLKSGETVRHDQTYKIEPESEVSTTAEDYSSEVNGCLHEMTESLMMPSQDFIWEEVEALQQPTEGRTVQDMEDALAAKNQALEELSRELEEMRSAFGADGVQQLQDFEAALKQRDGIITQLTSNLQQAREEKDEITKEFLALTEQSQKLQIQFQQLQAGEALRNTSHSSTAADLLQARQQLVQYQQQLEEMSAEVKGQQETASKQVQLISHLQQKLSEVELSGRRSEESFLERIKEKELLIAEQDKVILSREQSQRQAEEDFAQTIEDKNQLILQQGATIKEHEQALMLLRQEVVHAGRTRDEKIIQDSDEKDTIIAEKEKVISERDSDLIRLKDELENSEKHLHELRLQVALKESELEKCLTELGSTKSELITCKSEMESYKLELEKEQKELESCKGELANSRHRERMSSSEIMQLMGTVEGLQKLCHQGSMSESDTFQKTQEETARKLELLRAELDEMYGQQIVQMKQELNLQHAARMQQMTEQHQTEIELLKATYDETRWELSQVAQEKSKLQSKVESLVGDLNAARHHVEQVSTRLASQETSQQLQEIIQALRDELSAAQEAAVEAETKHESEITNYKIKLEMLEREKDAVLDRMAESQEAELERLRTQLLFSHEEELTNLREDLQRESFLNAENLLNEAAVRHEKALDELRVGHTQQLDLLQKEKTSYAAERNDLLRKIHGLEEDLKLALQSSKTEELVLQLQELQVELKELRKGAQDRVRMQNQIQLLLKQTEVLENQKKEKEQKLQEHEEEKETLFQSNSALRDKIEMLTAQNDQFQRRVDELREDIEKQKSTFSFAEKNFEVNFQELKEEYASLAEAKTQLEERTLRETLEFEAKIARLQSDIRELEERSGNVKMERDLMEKLNVTLKEKKSQADRLSEVTERLMVTETRIRQLDEDLIKARQKNSEVIAKNESLLKELEKAQEISSKQKKLLQKEEQTVEAVSPSEDHRLQIQSLQQEIKALTARLGAAEAERDGALRTLELHRLSHTPSPAAAHSSGEGPVEGRSSPHKPASSGSSRRKRRQRSKQERSRAGSAASEERQREEEERAKSAAEEEMLPQTQSRVMSCSPESAGKEDSAAGYQGDGGRGYINKAVSGQGMGCHTECAEEEEETSEHEECRLQMEAQRISLSQIHAAQLELLQEETDASLDLREQSGSGGRKKSKHMIEAVSEECSEIILSFQKIFGKEFLESVNTADLSLISEERPTTSESTSIVQEARELYTNLWQLREKIKHEHDRLSQLQDLLRSDVNKISELQVAYDELKINSEKQMSDLNAQLATINLPTSRDLGEQAGESDPTSVELQRLKAEAQVKQLRLEESHRQEMERLRAHYQQQAADTEERYATELFVLQQRLQEATGAQTYYSLSSSPEFGCEGTEERKQELKERSEEDVSERDEGVRRSARPSSLTPQLQALKKALHHKYDQEVAALKEQHSIELRRLREERENWGGRGERRLDRNGVNGSSTKSLGAAGLEDRLQQERVEEEVAKAIVQMSVEFAQQTELARIRRRASQMNSSMQTQMDEEDVDGEMEEQTPRASPPAGVWLEEAEREKLERELEERNAEIRKLKEELQKTELEQALKKKGDGEAEDEEEEEDSAHTTVDEELKISRISMQDDGESSDKDAERKLLCEANRKLSQVLVDVLKTTAAAEETLGLHMQRLCEASAAVQPSESNAQTQTCQSDTPETRQSRKAGADARFWSGKLEAEEVLEFPQEMMDRLLLGAESQLESEEYFLGISRRLQAAVEKMLVTITDTTNQLEHARMTQTELMRESFRHNQEITELLQKQEELQERATKEARAREQLALELHRAEGLIDGYTGERAALEERLRQKEELQLSLEQELQVTSSRLHELEQERLLMLEERELLSRQQDAMREEAGPRELCLVEAAMVAAPEADLLEETEKLMKEKVEVQRQAEKENTDLLKQVKQLEDELEEQVNRVIELEHSQTTETGDLRQQIQALEKQLEKNKKFLDEQAVDREHERDVFQQEIQKLEQQLKNPQKLQLGSEQRNQEQVDGVILKVEQLSAQLKEKADCCSELLLGSEQLRRELGERDEEIEKLESRIRELEQALLASAESLEKVDSKKQHASITETKHSSLEAQLQTEREALERKEKEICNLEEQLEQFREELENKSEEVQQLHMQLEIQRKELSSQQQFLEVRDSLLQVMEERDREIALLNEQISKHQHMETAFDNKEMDAKDELIKELEFQVEYLRSEQDRLKTDREEEVDQLNAVIEKLQQELANIEPKQPEVEEELESGGRVATKEEFDEMKQRMDLATKELDSLRAEHSELLEMYLRLKQSAEASAETENLGGAESELEEALREKTAGLVVLQAEVQALEQSAASRVEELELRIRELEALVEEKDSEVERCRVLMEETQSHADDLQQKVSALEGSLREKMAEALVSQATLEAFQQQQRTEASKREAHSRPAAAAHEFGDFGIPQMDFSSLGPARQAPRGKVAQLTQKLRDLEVGLSGMQEDQELQKQLLSSSEEEVQEYERRLAVLMELLSQMKAGPQQRAAPPSNEWPPPQASSPEQPGVSSLLQELQEVRDEASATEEQLQSLQDDCSRLRQELHEKTATVQRLQDQLDTTSAAAGEETKTSELEERLAEAQTEAAAAKEQLSSCRESLDKLQELLQEREMTIAHLKGELFQVKASEDGADMTDLLHELQEAKREAASTKEELSVSLERQAKLQEDIQTHKVSLSKLNEELQEARSRMSATKEELTKYQQQHEKLQDEIQGREVLLSELKQELQEARKEEKVCEVSVSTKEEPSKHQQRNEELRRVQEASLSQELQEMSSSVDASNDELRGYRRQNEELLEEISRLKAELQEMRRTAVAAEEEQHDKEDHQEVGVRDMRGADATKEELAKYQQQNEKLQEEIQGREVLLSELKEELQEARKSADASTQELAKYQQRNEELLEEVRVREVSLSELKQELQEMRRTESKGEQSNEEPHEVSASGELPDATKEELTKYQQQNEKLQEEIQTHKISFSKLSEELQEMRSKMDTTEEELTKYQQQHEKLQDEIQGREVLLSELKQELEEMRRNADATKQELTKYQQQNEELQEEARIREIRISELKEEQQKMTTAVASEGEQNNEQLHQEVRVCEASVSEELQETRRSADATKEETTKYHNEKEEEIQGREESLSKVREELQEMRSNMDATNEELRCSRQHNEELLEEISKLKAELQEALMRASESVPPSPQPPFSVSSTSTAQPKRKGARQPAAKGGSAKEKPSLSRKNSAPDKTPSPQPNSGSDQHRDTTTDSFTQTEPLQMSDLSQTAAKEQIEEVIGEFQDKIAQMQELHAAEILDMEARHISESENLRRDTQALEDECKSLKAVIDKLCSTEAPPLRPDRPASQFKDGYTSDSSSDYSQRTGFDVPSLQQEFRSTPEGARRETDDPLPDRIKTLLREVHQEGMQVLSLSELPLPEGEPGGQFSTDGWAKERDALLATVQSLKGLITQMQTLSQSQTSCGIADWRAQLLDAVRQVFMRERSVLKSALYSQLDRLDTSDAIVHLNQLERLLAEQDAHHREAMGSLQAAERSSLLSEVQQLRGQLEQLHQSAQPGLSLAAGGTMEERRGRAADGAAEADGSILEEMKAELSQTKLELETTLKAQQKHLKELDTLRVEVSQKAAELDALNDELMEERKRSRDLQWAAEKERCRSGRDEDTKREELEDLQLALDEQKALADRLTQTLQQERQASSQTSQQAEQVGLGLQRHLQELQVQLETERAKAQEMSAALGRERELRAGGLSGVEGGGHDGRESGEESLLEKLQRELDDKHTQVVHLLSQVEAQRLEVVQKEEELTLANQKSRQDQDGLQEARAELDRLKVRMSEVKQQLEEEQQKRKSLEEEKERLEESGAPQAVWHGEPTDRTKDWVLQQKSGNAQSASANASPHTEGFPADPPGGPHHGPWRTVDRVVGKLHLVSSKIRSMASKTADRSTAEVDGEELSWIQSSVDEVIGLLQQSPGLPFIPESVSLLAGGSSSSSNSLTERLLRQNAELTGFVSRLTEEKNDLRNHTLRLEEELCRYRQAGAGSAGHPSRRGVSKADSGAMLLSQEREAWTREKLRLEKALHLSQSQVARLRGEIRSDALREITGPGADNSALKRMYGKYLRSESFRKALIYQKKYLLLLLGGFQECEEATLSLLSKMGGRPSLSSLESFSQRRRGLSRFRSAVRVSIALSRMRFLVKRWHKATGMSSTVSCSISKNGTGSEVRDSPFLHPGSVDMYRDRGAGGGGGGVSSSRGRSGRESPRSGVSSSHHRFHTVGDHGALTCSHLQSYDPDRALTDYISRLEALQRRLGSVTSGASSYAQLHFGLRR</sequence>
<dbReference type="GeneTree" id="ENSGT00730000110871"/>
<dbReference type="GO" id="GO:0005737">
    <property type="term" value="C:cytoplasm"/>
    <property type="evidence" value="ECO:0007669"/>
    <property type="project" value="UniProtKB-ARBA"/>
</dbReference>
<dbReference type="PANTHER" id="PTHR44981">
    <property type="entry name" value="PERICENTRIN-LIKE PROTEIN, ISOFORM F"/>
    <property type="match status" value="1"/>
</dbReference>
<evidence type="ECO:0000256" key="7">
    <source>
        <dbReference type="SAM" id="MobiDB-lite"/>
    </source>
</evidence>
<feature type="coiled-coil region" evidence="6">
    <location>
        <begin position="1994"/>
        <end position="2096"/>
    </location>
</feature>
<dbReference type="STRING" id="48698.ENSPFOP00000007002"/>
<feature type="region of interest" description="Disordered" evidence="7">
    <location>
        <begin position="1"/>
        <end position="101"/>
    </location>
</feature>
<feature type="coiled-coil region" evidence="6">
    <location>
        <begin position="264"/>
        <end position="291"/>
    </location>
</feature>
<comment type="subcellular location">
    <subcellularLocation>
        <location evidence="1">Cytoplasm</location>
        <location evidence="1">Cytoskeleton</location>
        <location evidence="1">Microtubule organizing center</location>
        <location evidence="1">Centrosome</location>
    </subcellularLocation>
</comment>
<feature type="region of interest" description="Disordered" evidence="7">
    <location>
        <begin position="1086"/>
        <end position="1182"/>
    </location>
</feature>
<feature type="compositionally biased region" description="Basic and acidic residues" evidence="7">
    <location>
        <begin position="3952"/>
        <end position="3971"/>
    </location>
</feature>
<protein>
    <recommendedName>
        <fullName evidence="8">ELK domain-containing protein</fullName>
    </recommendedName>
</protein>
<reference evidence="9" key="2">
    <citation type="submission" date="2025-08" db="UniProtKB">
        <authorList>
            <consortium name="Ensembl"/>
        </authorList>
    </citation>
    <scope>IDENTIFICATION</scope>
</reference>
<feature type="region of interest" description="Disordered" evidence="7">
    <location>
        <begin position="3041"/>
        <end position="3085"/>
    </location>
</feature>
<dbReference type="InterPro" id="IPR005539">
    <property type="entry name" value="ELK_dom"/>
</dbReference>
<feature type="compositionally biased region" description="Basic and acidic residues" evidence="7">
    <location>
        <begin position="3869"/>
        <end position="3880"/>
    </location>
</feature>
<feature type="coiled-coil region" evidence="6">
    <location>
        <begin position="2143"/>
        <end position="2254"/>
    </location>
</feature>
<proteinExistence type="predicted"/>
<feature type="region of interest" description="Disordered" evidence="7">
    <location>
        <begin position="2696"/>
        <end position="2723"/>
    </location>
</feature>
<evidence type="ECO:0000313" key="10">
    <source>
        <dbReference type="Proteomes" id="UP000028760"/>
    </source>
</evidence>
<feature type="region of interest" description="Disordered" evidence="7">
    <location>
        <begin position="3296"/>
        <end position="3392"/>
    </location>
</feature>
<evidence type="ECO:0000313" key="9">
    <source>
        <dbReference type="Ensembl" id="ENSPFOP00000007002.2"/>
    </source>
</evidence>
<feature type="region of interest" description="Disordered" evidence="7">
    <location>
        <begin position="4315"/>
        <end position="4377"/>
    </location>
</feature>
<feature type="coiled-coil region" evidence="6">
    <location>
        <begin position="420"/>
        <end position="496"/>
    </location>
</feature>
<feature type="compositionally biased region" description="Basic and acidic residues" evidence="7">
    <location>
        <begin position="1475"/>
        <end position="1498"/>
    </location>
</feature>
<feature type="coiled-coil region" evidence="6">
    <location>
        <begin position="158"/>
        <end position="235"/>
    </location>
</feature>
<dbReference type="EMBL" id="AYCK01010453">
    <property type="status" value="NOT_ANNOTATED_CDS"/>
    <property type="molecule type" value="Genomic_DNA"/>
</dbReference>
<feature type="compositionally biased region" description="Low complexity" evidence="7">
    <location>
        <begin position="2892"/>
        <end position="2905"/>
    </location>
</feature>
<dbReference type="Pfam" id="PF10495">
    <property type="entry name" value="PACT_coil_coil"/>
    <property type="match status" value="1"/>
</dbReference>
<feature type="compositionally biased region" description="Basic and acidic residues" evidence="7">
    <location>
        <begin position="2861"/>
        <end position="2891"/>
    </location>
</feature>
<feature type="region of interest" description="Disordered" evidence="7">
    <location>
        <begin position="3217"/>
        <end position="3254"/>
    </location>
</feature>
<evidence type="ECO:0000256" key="3">
    <source>
        <dbReference type="ARBA" id="ARBA00022553"/>
    </source>
</evidence>
<feature type="compositionally biased region" description="Basic and acidic residues" evidence="7">
    <location>
        <begin position="1124"/>
        <end position="1151"/>
    </location>
</feature>
<keyword evidence="5" id="KW-0206">Cytoskeleton</keyword>
<feature type="region of interest" description="Disordered" evidence="7">
    <location>
        <begin position="3952"/>
        <end position="3983"/>
    </location>
</feature>
<dbReference type="PANTHER" id="PTHR44981:SF1">
    <property type="entry name" value="A-KINASE ANCHOR PROTEIN 9"/>
    <property type="match status" value="1"/>
</dbReference>
<feature type="domain" description="ELK" evidence="8">
    <location>
        <begin position="3717"/>
        <end position="3740"/>
    </location>
</feature>
<feature type="compositionally biased region" description="Polar residues" evidence="7">
    <location>
        <begin position="1767"/>
        <end position="1783"/>
    </location>
</feature>
<organism evidence="9 10">
    <name type="scientific">Poecilia formosa</name>
    <name type="common">Amazon molly</name>
    <name type="synonym">Limia formosa</name>
    <dbReference type="NCBI Taxonomy" id="48698"/>
    <lineage>
        <taxon>Eukaryota</taxon>
        <taxon>Metazoa</taxon>
        <taxon>Chordata</taxon>
        <taxon>Craniata</taxon>
        <taxon>Vertebrata</taxon>
        <taxon>Euteleostomi</taxon>
        <taxon>Actinopterygii</taxon>
        <taxon>Neopterygii</taxon>
        <taxon>Teleostei</taxon>
        <taxon>Neoteleostei</taxon>
        <taxon>Acanthomorphata</taxon>
        <taxon>Ovalentaria</taxon>
        <taxon>Atherinomorphae</taxon>
        <taxon>Cyprinodontiformes</taxon>
        <taxon>Poeciliidae</taxon>
        <taxon>Poeciliinae</taxon>
        <taxon>Poecilia</taxon>
    </lineage>
</organism>
<evidence type="ECO:0000256" key="6">
    <source>
        <dbReference type="SAM" id="Coils"/>
    </source>
</evidence>
<feature type="compositionally biased region" description="Basic and acidic residues" evidence="7">
    <location>
        <begin position="1696"/>
        <end position="1707"/>
    </location>
</feature>
<reference evidence="9" key="3">
    <citation type="submission" date="2025-09" db="UniProtKB">
        <authorList>
            <consortium name="Ensembl"/>
        </authorList>
    </citation>
    <scope>IDENTIFICATION</scope>
</reference>